<organism evidence="1 2">
    <name type="scientific">Azotobacter bryophylli</name>
    <dbReference type="NCBI Taxonomy" id="1986537"/>
    <lineage>
        <taxon>Bacteria</taxon>
        <taxon>Pseudomonadati</taxon>
        <taxon>Pseudomonadota</taxon>
        <taxon>Gammaproteobacteria</taxon>
        <taxon>Pseudomonadales</taxon>
        <taxon>Pseudomonadaceae</taxon>
        <taxon>Azotobacter</taxon>
    </lineage>
</organism>
<keyword evidence="2" id="KW-1185">Reference proteome</keyword>
<evidence type="ECO:0000313" key="1">
    <source>
        <dbReference type="EMBL" id="MFC2974649.1"/>
    </source>
</evidence>
<dbReference type="RefSeq" id="WP_377816906.1">
    <property type="nucleotide sequence ID" value="NZ_JBHRSJ010000035.1"/>
</dbReference>
<reference evidence="2" key="1">
    <citation type="journal article" date="2019" name="Int. J. Syst. Evol. Microbiol.">
        <title>The Global Catalogue of Microorganisms (GCM) 10K type strain sequencing project: providing services to taxonomists for standard genome sequencing and annotation.</title>
        <authorList>
            <consortium name="The Broad Institute Genomics Platform"/>
            <consortium name="The Broad Institute Genome Sequencing Center for Infectious Disease"/>
            <person name="Wu L."/>
            <person name="Ma J."/>
        </authorList>
    </citation>
    <scope>NUCLEOTIDE SEQUENCE [LARGE SCALE GENOMIC DNA]</scope>
    <source>
        <strain evidence="2">KCTC 62195</strain>
    </source>
</reference>
<gene>
    <name evidence="1" type="ORF">ACFOJE_20875</name>
</gene>
<evidence type="ECO:0000313" key="2">
    <source>
        <dbReference type="Proteomes" id="UP001595457"/>
    </source>
</evidence>
<proteinExistence type="predicted"/>
<protein>
    <submittedName>
        <fullName evidence="1">Uncharacterized protein</fullName>
    </submittedName>
</protein>
<dbReference type="Proteomes" id="UP001595457">
    <property type="component" value="Unassembled WGS sequence"/>
</dbReference>
<accession>A0ABV7AYU5</accession>
<dbReference type="EMBL" id="JBHRSJ010000035">
    <property type="protein sequence ID" value="MFC2974649.1"/>
    <property type="molecule type" value="Genomic_DNA"/>
</dbReference>
<name>A0ABV7AYU5_9GAMM</name>
<comment type="caution">
    <text evidence="1">The sequence shown here is derived from an EMBL/GenBank/DDBJ whole genome shotgun (WGS) entry which is preliminary data.</text>
</comment>
<sequence length="53" mass="6092">MSQKSERQQKRWLSSHAGSFGAITYNADNWHNPFEVERAWPENDLKAAGEDSL</sequence>